<gene>
    <name evidence="1" type="ORF">RBEAN4_0336</name>
</gene>
<dbReference type="RefSeq" id="WP_231289237.1">
    <property type="nucleotide sequence ID" value="NZ_LAOI01000001.1"/>
</dbReference>
<protein>
    <submittedName>
        <fullName evidence="1">Mitochondrial splicing apparatus component family protein</fullName>
    </submittedName>
</protein>
<accession>A0A0F3QD49</accession>
<proteinExistence type="predicted"/>
<sequence>MIIESNSVNAAKLLGYKNFINTFAVSYPIFLNMITKNGNEDFIKEVFRHLKIHPEDFLLDIERNRLSNASINAIAKYNENIRQDKEIKSLLHKKGFKYLELENLTEMVYGDVVAEHIKKHNSIKGLANFLNELGIERVINFGLKELVDIAFGKLKDDHHNNLLTELIQSRGVESVKIFRFRELADKDFEKLKEVYIDNLLTKLIERQDIKSFITLLEHSKKISAKNIISIAENWSKDNIKIIFEHPVVQDLNKFEELKHLLKKFGIKEVASFNSLELIKLGFKDLSFDLIEPYIKGFDQVKKNTISGILEEYFTNPNTNTLKDQENFKLEELFYIVSENENIHTLEQLFNPHVNLKPKNSGFGKNKYKHLIPKNPKDFSKEQINYFVQKAINKNDIKIIKLLFEYCTNNEIFIEDTQMKNFIQKAVSNKFFEITRTLIKSRDIIKSKVVEIDNKEFIKEIAKNITAPKNLELFEVALKYEGYPINFETTINSQGIIEDCNILGDI</sequence>
<dbReference type="AlphaFoldDB" id="A0A0F3QD49"/>
<reference evidence="1 2" key="1">
    <citation type="submission" date="2015-02" db="EMBL/GenBank/DDBJ databases">
        <title>Genome Sequencing of Rickettsiales.</title>
        <authorList>
            <person name="Daugherty S.C."/>
            <person name="Su Q."/>
            <person name="Abolude K."/>
            <person name="Beier-Sexton M."/>
            <person name="Carlyon J.A."/>
            <person name="Carter R."/>
            <person name="Day N.P."/>
            <person name="Dumler S.J."/>
            <person name="Dyachenko V."/>
            <person name="Godinez A."/>
            <person name="Kurtti T.J."/>
            <person name="Lichay M."/>
            <person name="Mullins K.E."/>
            <person name="Ott S."/>
            <person name="Pappas-Brown V."/>
            <person name="Paris D.H."/>
            <person name="Patel P."/>
            <person name="Richards A.L."/>
            <person name="Sadzewicz L."/>
            <person name="Sears K."/>
            <person name="Seidman D."/>
            <person name="Sengamalay N."/>
            <person name="Stenos J."/>
            <person name="Tallon L.J."/>
            <person name="Vincent G."/>
            <person name="Fraser C.M."/>
            <person name="Munderloh U."/>
            <person name="Dunning-Hotopp J.C."/>
        </authorList>
    </citation>
    <scope>NUCLEOTIDE SEQUENCE [LARGE SCALE GENOMIC DNA]</scope>
    <source>
        <strain evidence="1 2">RML An4</strain>
    </source>
</reference>
<dbReference type="EMBL" id="LAOI01000001">
    <property type="protein sequence ID" value="KJV89359.1"/>
    <property type="molecule type" value="Genomic_DNA"/>
</dbReference>
<organism evidence="1 2">
    <name type="scientific">Rickettsia bellii str. RML An4</name>
    <dbReference type="NCBI Taxonomy" id="1359193"/>
    <lineage>
        <taxon>Bacteria</taxon>
        <taxon>Pseudomonadati</taxon>
        <taxon>Pseudomonadota</taxon>
        <taxon>Alphaproteobacteria</taxon>
        <taxon>Rickettsiales</taxon>
        <taxon>Rickettsiaceae</taxon>
        <taxon>Rickettsieae</taxon>
        <taxon>Rickettsia</taxon>
        <taxon>belli group</taxon>
    </lineage>
</organism>
<evidence type="ECO:0000313" key="1">
    <source>
        <dbReference type="EMBL" id="KJV89359.1"/>
    </source>
</evidence>
<keyword evidence="2" id="KW-1185">Reference proteome</keyword>
<comment type="caution">
    <text evidence="1">The sequence shown here is derived from an EMBL/GenBank/DDBJ whole genome shotgun (WGS) entry which is preliminary data.</text>
</comment>
<name>A0A0F3QD49_RICBE</name>
<dbReference type="Proteomes" id="UP000033661">
    <property type="component" value="Unassembled WGS sequence"/>
</dbReference>
<dbReference type="PATRIC" id="fig|1359193.3.peg.318"/>
<evidence type="ECO:0000313" key="2">
    <source>
        <dbReference type="Proteomes" id="UP000033661"/>
    </source>
</evidence>